<accession>W9DYQ1</accession>
<dbReference type="RefSeq" id="WP_023845646.1">
    <property type="nucleotide sequence ID" value="NZ_AZAJ01000001.1"/>
</dbReference>
<evidence type="ECO:0000313" key="1">
    <source>
        <dbReference type="EMBL" id="ETA68511.1"/>
    </source>
</evidence>
<organism evidence="1 2">
    <name type="scientific">Methanolobus tindarius DSM 2278</name>
    <dbReference type="NCBI Taxonomy" id="1090322"/>
    <lineage>
        <taxon>Archaea</taxon>
        <taxon>Methanobacteriati</taxon>
        <taxon>Methanobacteriota</taxon>
        <taxon>Stenosarchaea group</taxon>
        <taxon>Methanomicrobia</taxon>
        <taxon>Methanosarcinales</taxon>
        <taxon>Methanosarcinaceae</taxon>
        <taxon>Methanolobus</taxon>
    </lineage>
</organism>
<dbReference type="EMBL" id="AZAJ01000001">
    <property type="protein sequence ID" value="ETA68511.1"/>
    <property type="molecule type" value="Genomic_DNA"/>
</dbReference>
<reference evidence="1 2" key="1">
    <citation type="submission" date="2013-08" db="EMBL/GenBank/DDBJ databases">
        <authorList>
            <consortium name="DOE Joint Genome Institute"/>
            <person name="Eisen J."/>
            <person name="Huntemann M."/>
            <person name="Han J."/>
            <person name="Chen A."/>
            <person name="Kyrpides N."/>
            <person name="Mavromatis K."/>
            <person name="Markowitz V."/>
            <person name="Palaniappan K."/>
            <person name="Ivanova N."/>
            <person name="Schaumberg A."/>
            <person name="Pati A."/>
            <person name="Liolios K."/>
            <person name="Nordberg H.P."/>
            <person name="Cantor M.N."/>
            <person name="Hua S.X."/>
            <person name="Woyke T."/>
        </authorList>
    </citation>
    <scope>NUCLEOTIDE SEQUENCE [LARGE SCALE GENOMIC DNA]</scope>
    <source>
        <strain evidence="1 2">DSM 2278</strain>
    </source>
</reference>
<keyword evidence="2" id="KW-1185">Reference proteome</keyword>
<sequence>MCIENTYHIASDDGDSFSLDLVPRTTFINSPEVKELMLCLKDDIALRNFFIQNNRENGEDGTEEDNDTTQFLAFVKNSKIIPHSILKIESKSLHTYFETLSKHANLMFNSLLNRNIDDVCEKAKKTGIIEIDSCLCSIQHEGKSTDIICSKEEYESLPVSHELIPLIHFYKLSDSFYELWIKREKAGLLLEVWLYHSLKEHFNDDPNYDIYHSVNLRKEGKDVENIDELLDSENENNSFTVSEIDILINYQKKPMCVIECKNKKSNMQDVMKLKGLMTLLQINKGILFTKDFISTVGNSEIFNQTFVQSKAVSDLDSISKVIKIIESQNDY</sequence>
<dbReference type="Proteomes" id="UP000019483">
    <property type="component" value="Unassembled WGS sequence"/>
</dbReference>
<comment type="caution">
    <text evidence="1">The sequence shown here is derived from an EMBL/GenBank/DDBJ whole genome shotgun (WGS) entry which is preliminary data.</text>
</comment>
<dbReference type="AlphaFoldDB" id="W9DYQ1"/>
<name>W9DYQ1_METTI</name>
<gene>
    <name evidence="1" type="ORF">MettiDRAFT_1984</name>
</gene>
<evidence type="ECO:0000313" key="2">
    <source>
        <dbReference type="Proteomes" id="UP000019483"/>
    </source>
</evidence>
<protein>
    <submittedName>
        <fullName evidence="1">Uncharacterized protein</fullName>
    </submittedName>
</protein>
<proteinExistence type="predicted"/>
<dbReference type="OrthoDB" id="385220at2157"/>